<evidence type="ECO:0000313" key="3">
    <source>
        <dbReference type="EMBL" id="GAA4771144.1"/>
    </source>
</evidence>
<feature type="signal peptide" evidence="2">
    <location>
        <begin position="1"/>
        <end position="19"/>
    </location>
</feature>
<reference evidence="4" key="1">
    <citation type="journal article" date="2019" name="Int. J. Syst. Evol. Microbiol.">
        <title>The Global Catalogue of Microorganisms (GCM) 10K type strain sequencing project: providing services to taxonomists for standard genome sequencing and annotation.</title>
        <authorList>
            <consortium name="The Broad Institute Genomics Platform"/>
            <consortium name="The Broad Institute Genome Sequencing Center for Infectious Disease"/>
            <person name="Wu L."/>
            <person name="Ma J."/>
        </authorList>
    </citation>
    <scope>NUCLEOTIDE SEQUENCE [LARGE SCALE GENOMIC DNA]</scope>
    <source>
        <strain evidence="4">JCM 18198</strain>
    </source>
</reference>
<proteinExistence type="predicted"/>
<dbReference type="RefSeq" id="WP_264544546.1">
    <property type="nucleotide sequence ID" value="NZ_BAABIP010000018.1"/>
</dbReference>
<keyword evidence="2" id="KW-0732">Signal</keyword>
<evidence type="ECO:0000313" key="4">
    <source>
        <dbReference type="Proteomes" id="UP001500141"/>
    </source>
</evidence>
<name>A0ABP9A047_9FLAO</name>
<dbReference type="Proteomes" id="UP001500141">
    <property type="component" value="Unassembled WGS sequence"/>
</dbReference>
<evidence type="ECO:0000256" key="1">
    <source>
        <dbReference type="SAM" id="MobiDB-lite"/>
    </source>
</evidence>
<feature type="region of interest" description="Disordered" evidence="1">
    <location>
        <begin position="23"/>
        <end position="60"/>
    </location>
</feature>
<sequence>MRKMFAIPLVMLMVIAVSAQEKKTKTYKQSRSAETGRYVTKKEAKSNPSTTYTTTRKEKD</sequence>
<accession>A0ABP9A047</accession>
<keyword evidence="4" id="KW-1185">Reference proteome</keyword>
<protein>
    <submittedName>
        <fullName evidence="3">Uncharacterized protein</fullName>
    </submittedName>
</protein>
<organism evidence="3 4">
    <name type="scientific">Flavobacterium hankyongi</name>
    <dbReference type="NCBI Taxonomy" id="1176532"/>
    <lineage>
        <taxon>Bacteria</taxon>
        <taxon>Pseudomonadati</taxon>
        <taxon>Bacteroidota</taxon>
        <taxon>Flavobacteriia</taxon>
        <taxon>Flavobacteriales</taxon>
        <taxon>Flavobacteriaceae</taxon>
        <taxon>Flavobacterium</taxon>
    </lineage>
</organism>
<evidence type="ECO:0000256" key="2">
    <source>
        <dbReference type="SAM" id="SignalP"/>
    </source>
</evidence>
<gene>
    <name evidence="3" type="ORF">GCM10023230_21710</name>
</gene>
<comment type="caution">
    <text evidence="3">The sequence shown here is derived from an EMBL/GenBank/DDBJ whole genome shotgun (WGS) entry which is preliminary data.</text>
</comment>
<feature type="chain" id="PRO_5047280350" evidence="2">
    <location>
        <begin position="20"/>
        <end position="60"/>
    </location>
</feature>
<dbReference type="EMBL" id="BAABIP010000018">
    <property type="protein sequence ID" value="GAA4771144.1"/>
    <property type="molecule type" value="Genomic_DNA"/>
</dbReference>